<dbReference type="AlphaFoldDB" id="A0A915K5Q2"/>
<evidence type="ECO:0000256" key="1">
    <source>
        <dbReference type="SAM" id="MobiDB-lite"/>
    </source>
</evidence>
<dbReference type="WBParaSite" id="nRc.2.0.1.t33668-RA">
    <property type="protein sequence ID" value="nRc.2.0.1.t33668-RA"/>
    <property type="gene ID" value="nRc.2.0.1.g33668"/>
</dbReference>
<sequence length="233" mass="26635">MFVSMGFTNQSRNKKASHIPTPLPKEDEGGFDHGEYNECDQFTRKNYPGCNEAYFRDFFVEEVFDRSEFNGCAAKISNLDACLSAVEAKLSDNAPNQPNMPPRFISSSLQPENITHLTGLNIEMHQRQRELVAELNQHKALGGFNWFIDFRNNCPFIDDMSASFMVSSWNMHETTVNIAFGDHKDVQFDFRLNKIVQKMFILASESVQRVKTDISHDVVQLISDEWVHSAANN</sequence>
<accession>A0A915K5Q2</accession>
<organism evidence="2 3">
    <name type="scientific">Romanomermis culicivorax</name>
    <name type="common">Nematode worm</name>
    <dbReference type="NCBI Taxonomy" id="13658"/>
    <lineage>
        <taxon>Eukaryota</taxon>
        <taxon>Metazoa</taxon>
        <taxon>Ecdysozoa</taxon>
        <taxon>Nematoda</taxon>
        <taxon>Enoplea</taxon>
        <taxon>Dorylaimia</taxon>
        <taxon>Mermithida</taxon>
        <taxon>Mermithoidea</taxon>
        <taxon>Mermithidae</taxon>
        <taxon>Romanomermis</taxon>
    </lineage>
</organism>
<keyword evidence="2" id="KW-1185">Reference proteome</keyword>
<evidence type="ECO:0000313" key="3">
    <source>
        <dbReference type="WBParaSite" id="nRc.2.0.1.t33668-RA"/>
    </source>
</evidence>
<proteinExistence type="predicted"/>
<feature type="compositionally biased region" description="Polar residues" evidence="1">
    <location>
        <begin position="1"/>
        <end position="11"/>
    </location>
</feature>
<feature type="region of interest" description="Disordered" evidence="1">
    <location>
        <begin position="1"/>
        <end position="29"/>
    </location>
</feature>
<name>A0A915K5Q2_ROMCU</name>
<dbReference type="Proteomes" id="UP000887565">
    <property type="component" value="Unplaced"/>
</dbReference>
<protein>
    <submittedName>
        <fullName evidence="3">Uncharacterized protein</fullName>
    </submittedName>
</protein>
<reference evidence="3" key="1">
    <citation type="submission" date="2022-11" db="UniProtKB">
        <authorList>
            <consortium name="WormBaseParasite"/>
        </authorList>
    </citation>
    <scope>IDENTIFICATION</scope>
</reference>
<evidence type="ECO:0000313" key="2">
    <source>
        <dbReference type="Proteomes" id="UP000887565"/>
    </source>
</evidence>